<dbReference type="GO" id="GO:0006508">
    <property type="term" value="P:proteolysis"/>
    <property type="evidence" value="ECO:0007669"/>
    <property type="project" value="UniProtKB-KW"/>
</dbReference>
<reference evidence="3 4" key="1">
    <citation type="submission" date="2020-02" db="EMBL/GenBank/DDBJ databases">
        <authorList>
            <person name="Hogendoorn C."/>
        </authorList>
    </citation>
    <scope>NUCLEOTIDE SEQUENCE [LARGE SCALE GENOMIC DNA]</scope>
    <source>
        <strain evidence="3">R501</strain>
    </source>
</reference>
<evidence type="ECO:0000313" key="4">
    <source>
        <dbReference type="Proteomes" id="UP000503399"/>
    </source>
</evidence>
<protein>
    <submittedName>
        <fullName evidence="3">Putative processing protease</fullName>
        <ecNumber evidence="3">3.4.24.-</ecNumber>
    </submittedName>
</protein>
<dbReference type="InterPro" id="IPR050361">
    <property type="entry name" value="MPP/UQCRC_Complex"/>
</dbReference>
<dbReference type="Gene3D" id="3.30.830.10">
    <property type="entry name" value="Metalloenzyme, LuxS/M16 peptidase-like"/>
    <property type="match status" value="2"/>
</dbReference>
<feature type="domain" description="Peptidase M16 N-terminal" evidence="1">
    <location>
        <begin position="67"/>
        <end position="180"/>
    </location>
</feature>
<proteinExistence type="predicted"/>
<dbReference type="KEGG" id="hfv:R50_2569"/>
<organism evidence="3 4">
    <name type="scientific">Candidatus Hydrogenisulfobacillus filiaventi</name>
    <dbReference type="NCBI Taxonomy" id="2707344"/>
    <lineage>
        <taxon>Bacteria</taxon>
        <taxon>Bacillati</taxon>
        <taxon>Bacillota</taxon>
        <taxon>Clostridia</taxon>
        <taxon>Eubacteriales</taxon>
        <taxon>Clostridiales Family XVII. Incertae Sedis</taxon>
        <taxon>Candidatus Hydrogenisulfobacillus</taxon>
    </lineage>
</organism>
<evidence type="ECO:0000313" key="3">
    <source>
        <dbReference type="EMBL" id="CAB1130061.1"/>
    </source>
</evidence>
<feature type="domain" description="Peptidase M16 C-terminal" evidence="2">
    <location>
        <begin position="187"/>
        <end position="348"/>
    </location>
</feature>
<dbReference type="InterPro" id="IPR011765">
    <property type="entry name" value="Pept_M16_N"/>
</dbReference>
<accession>A0A6F8ZJK6</accession>
<dbReference type="PANTHER" id="PTHR11851">
    <property type="entry name" value="METALLOPROTEASE"/>
    <property type="match status" value="1"/>
</dbReference>
<gene>
    <name evidence="3" type="primary">ymfH</name>
    <name evidence="3" type="ORF">R50_2569</name>
</gene>
<dbReference type="Pfam" id="PF00675">
    <property type="entry name" value="Peptidase_M16"/>
    <property type="match status" value="1"/>
</dbReference>
<dbReference type="InterPro" id="IPR011249">
    <property type="entry name" value="Metalloenz_LuxS/M16"/>
</dbReference>
<dbReference type="AlphaFoldDB" id="A0A6F8ZJK6"/>
<evidence type="ECO:0000259" key="2">
    <source>
        <dbReference type="Pfam" id="PF05193"/>
    </source>
</evidence>
<sequence length="433" mass="48512">MATAMETRELPAIGERVHTFGTAAGLQVAVVPRPGYRKTYATYATHYGSIDNRFVDPASGETVTVTDGIAHFLEHKMFEKEGGGDFFDDYARLGASANAYTDYTTTTYLFSTTAHVFENLEVLLRQLTRPYFTPANVEKEKGIIEQEIRMYWDMPGDRLHSNLMHALYREHPVRIDIAGTVESIRAITPDDLYRCHRTFYHPSNMRLLVIGDVDPAAVQETVLRHAEAAGPQPPIRRFYPEEPDAVEAERVERRMPVALPLFALGFKDPAAVRAGTDGQAGLRRDLVTGLMWALLLGRTSPLFRSLYEDGLINDRFGAHFSAGPGYATHVLSGETPDPAALEARLTDGLPTVPFTEEDLERKKRRELGEYVSLFQNPENLAYALNELWFRGIDPWSYPDLLAGITLDEVERRRREVLEQAGRAVSLILPEGAA</sequence>
<evidence type="ECO:0000259" key="1">
    <source>
        <dbReference type="Pfam" id="PF00675"/>
    </source>
</evidence>
<dbReference type="NCBIfam" id="NF047421">
    <property type="entry name" value="YfmH_fam"/>
    <property type="match status" value="1"/>
</dbReference>
<dbReference type="SUPFAM" id="SSF63411">
    <property type="entry name" value="LuxS/MPP-like metallohydrolase"/>
    <property type="match status" value="2"/>
</dbReference>
<dbReference type="GO" id="GO:0008233">
    <property type="term" value="F:peptidase activity"/>
    <property type="evidence" value="ECO:0007669"/>
    <property type="project" value="UniProtKB-KW"/>
</dbReference>
<keyword evidence="3" id="KW-0645">Protease</keyword>
<dbReference type="GO" id="GO:0046872">
    <property type="term" value="F:metal ion binding"/>
    <property type="evidence" value="ECO:0007669"/>
    <property type="project" value="InterPro"/>
</dbReference>
<keyword evidence="4" id="KW-1185">Reference proteome</keyword>
<dbReference type="EMBL" id="LR778114">
    <property type="protein sequence ID" value="CAB1130061.1"/>
    <property type="molecule type" value="Genomic_DNA"/>
</dbReference>
<dbReference type="InterPro" id="IPR007863">
    <property type="entry name" value="Peptidase_M16_C"/>
</dbReference>
<dbReference type="Proteomes" id="UP000503399">
    <property type="component" value="Chromosome"/>
</dbReference>
<name>A0A6F8ZJK6_9FIRM</name>
<dbReference type="PANTHER" id="PTHR11851:SF134">
    <property type="entry name" value="ZINC-DEPENDENT PROTEASE"/>
    <property type="match status" value="1"/>
</dbReference>
<keyword evidence="3" id="KW-0378">Hydrolase</keyword>
<dbReference type="Pfam" id="PF05193">
    <property type="entry name" value="Peptidase_M16_C"/>
    <property type="match status" value="1"/>
</dbReference>
<dbReference type="EC" id="3.4.24.-" evidence="3"/>